<dbReference type="HOGENOM" id="CLU_882531_0_0_11"/>
<evidence type="ECO:0000313" key="3">
    <source>
        <dbReference type="Proteomes" id="UP000008043"/>
    </source>
</evidence>
<feature type="compositionally biased region" description="Basic residues" evidence="1">
    <location>
        <begin position="1"/>
        <end position="10"/>
    </location>
</feature>
<dbReference type="Proteomes" id="UP000008043">
    <property type="component" value="Plasmid pSDA1"/>
</dbReference>
<dbReference type="EMBL" id="HE971710">
    <property type="protein sequence ID" value="CCK32886.1"/>
    <property type="molecule type" value="Genomic_DNA"/>
</dbReference>
<evidence type="ECO:0000256" key="1">
    <source>
        <dbReference type="SAM" id="MobiDB-lite"/>
    </source>
</evidence>
<dbReference type="KEGG" id="sdv:BN159_p5"/>
<feature type="compositionally biased region" description="Low complexity" evidence="1">
    <location>
        <begin position="12"/>
        <end position="26"/>
    </location>
</feature>
<feature type="region of interest" description="Disordered" evidence="1">
    <location>
        <begin position="1"/>
        <end position="64"/>
    </location>
</feature>
<keyword evidence="2" id="KW-0614">Plasmid</keyword>
<accession>K4R9E7</accession>
<dbReference type="AlphaFoldDB" id="K4R9E7"/>
<gene>
    <name evidence="2" type="ORF">BN159_p5</name>
</gene>
<dbReference type="eggNOG" id="ENOG5032F1U">
    <property type="taxonomic scope" value="Bacteria"/>
</dbReference>
<name>K4R9E7_STRDJ</name>
<dbReference type="PATRIC" id="fig|1214101.3.peg.8600"/>
<proteinExistence type="predicted"/>
<keyword evidence="3" id="KW-1185">Reference proteome</keyword>
<sequence>MRHRSVRHRAYQSQQQPAPTRTPTTKARPRSRSDNTAVDQAHIPADNPSDNRPRPPLRPPVNPQVTALTLPWSVGGYPLYAPKSTPTAGRKEEWVGGTGPGVGRGDRAPPVFLARDGGAARATPEGSPVIWVLSSRGRALLRGEAGELRRMEGAAIVRLVGGPLGGRELSTTTSSWAGHGLTAGGADWGLYVPVHRDPVTGVVLAEIRAVAPRCTTGRQSEPSASAPVSVHAMAHTRWSVEYPVDPSASPTPIGAKLLTNLQAALIDAPVEEWAYEVDGEPVEDFQEFQKRLAAAASVRAGEFVARVNGIVVSSA</sequence>
<feature type="region of interest" description="Disordered" evidence="1">
    <location>
        <begin position="83"/>
        <end position="107"/>
    </location>
</feature>
<geneLocation type="plasmid" evidence="2 3">
    <name>pSDA1</name>
</geneLocation>
<evidence type="ECO:0000313" key="2">
    <source>
        <dbReference type="EMBL" id="CCK32886.1"/>
    </source>
</evidence>
<protein>
    <submittedName>
        <fullName evidence="2">Uncharacterized protein</fullName>
    </submittedName>
</protein>
<reference evidence="2 3" key="1">
    <citation type="journal article" date="2012" name="J. Bacteriol.">
        <title>Genome sequence of the bacterium Streptomyces davawensis JCM 4913 and heterologous production of the unique antibiotic roseoflavin.</title>
        <authorList>
            <person name="Jankowitsch F."/>
            <person name="Schwarz J."/>
            <person name="Ruckert C."/>
            <person name="Gust B."/>
            <person name="Szczepanowski R."/>
            <person name="Blom J."/>
            <person name="Pelzer S."/>
            <person name="Kalinowski J."/>
            <person name="Mack M."/>
        </authorList>
    </citation>
    <scope>NUCLEOTIDE SEQUENCE [LARGE SCALE GENOMIC DNA]</scope>
    <source>
        <strain evidence="3">DSM 101723 / JCM 4913 / KCC S-0913 / 768</strain>
        <plasmid evidence="2 3">pSDA1</plasmid>
    </source>
</reference>
<organism evidence="3">
    <name type="scientific">Streptomyces davaonensis (strain DSM 101723 / JCM 4913 / KCC S-0913 / 768)</name>
    <dbReference type="NCBI Taxonomy" id="1214101"/>
    <lineage>
        <taxon>Bacteria</taxon>
        <taxon>Bacillati</taxon>
        <taxon>Actinomycetota</taxon>
        <taxon>Actinomycetes</taxon>
        <taxon>Kitasatosporales</taxon>
        <taxon>Streptomycetaceae</taxon>
        <taxon>Streptomyces</taxon>
    </lineage>
</organism>